<reference evidence="1" key="1">
    <citation type="journal article" date="2014" name="Front. Microbiol.">
        <title>High frequency of phylogenetically diverse reductive dehalogenase-homologous genes in deep subseafloor sedimentary metagenomes.</title>
        <authorList>
            <person name="Kawai M."/>
            <person name="Futagami T."/>
            <person name="Toyoda A."/>
            <person name="Takaki Y."/>
            <person name="Nishi S."/>
            <person name="Hori S."/>
            <person name="Arai W."/>
            <person name="Tsubouchi T."/>
            <person name="Morono Y."/>
            <person name="Uchiyama I."/>
            <person name="Ito T."/>
            <person name="Fujiyama A."/>
            <person name="Inagaki F."/>
            <person name="Takami H."/>
        </authorList>
    </citation>
    <scope>NUCLEOTIDE SEQUENCE</scope>
    <source>
        <strain evidence="1">Expedition CK06-06</strain>
    </source>
</reference>
<accession>X1D9E2</accession>
<sequence>GLNSPLYQNEIWYKIVKNRLGGRVGEMNMLYHDARSLKIYDTIELDLWMSEKEISGDERKIFEKVQREQANNSRRSR</sequence>
<gene>
    <name evidence="1" type="ORF">S01H4_47740</name>
</gene>
<comment type="caution">
    <text evidence="1">The sequence shown here is derived from an EMBL/GenBank/DDBJ whole genome shotgun (WGS) entry which is preliminary data.</text>
</comment>
<protein>
    <submittedName>
        <fullName evidence="1">Uncharacterized protein</fullName>
    </submittedName>
</protein>
<dbReference type="AlphaFoldDB" id="X1D9E2"/>
<name>X1D9E2_9ZZZZ</name>
<organism evidence="1">
    <name type="scientific">marine sediment metagenome</name>
    <dbReference type="NCBI Taxonomy" id="412755"/>
    <lineage>
        <taxon>unclassified sequences</taxon>
        <taxon>metagenomes</taxon>
        <taxon>ecological metagenomes</taxon>
    </lineage>
</organism>
<feature type="non-terminal residue" evidence="1">
    <location>
        <position position="1"/>
    </location>
</feature>
<evidence type="ECO:0000313" key="1">
    <source>
        <dbReference type="EMBL" id="GAH01689.1"/>
    </source>
</evidence>
<dbReference type="EMBL" id="BART01026837">
    <property type="protein sequence ID" value="GAH01689.1"/>
    <property type="molecule type" value="Genomic_DNA"/>
</dbReference>
<proteinExistence type="predicted"/>